<name>A0A8T0TEJ4_PANVG</name>
<protein>
    <submittedName>
        <fullName evidence="1">Uncharacterized protein</fullName>
    </submittedName>
</protein>
<organism evidence="1 2">
    <name type="scientific">Panicum virgatum</name>
    <name type="common">Blackwell switchgrass</name>
    <dbReference type="NCBI Taxonomy" id="38727"/>
    <lineage>
        <taxon>Eukaryota</taxon>
        <taxon>Viridiplantae</taxon>
        <taxon>Streptophyta</taxon>
        <taxon>Embryophyta</taxon>
        <taxon>Tracheophyta</taxon>
        <taxon>Spermatophyta</taxon>
        <taxon>Magnoliopsida</taxon>
        <taxon>Liliopsida</taxon>
        <taxon>Poales</taxon>
        <taxon>Poaceae</taxon>
        <taxon>PACMAD clade</taxon>
        <taxon>Panicoideae</taxon>
        <taxon>Panicodae</taxon>
        <taxon>Paniceae</taxon>
        <taxon>Panicinae</taxon>
        <taxon>Panicum</taxon>
        <taxon>Panicum sect. Hiantes</taxon>
    </lineage>
</organism>
<dbReference type="AlphaFoldDB" id="A0A8T0TEJ4"/>
<dbReference type="Proteomes" id="UP000823388">
    <property type="component" value="Chromosome 4N"/>
</dbReference>
<sequence>MASLLAYPALVRLGKSTLRSPPKCNPHMPT</sequence>
<reference evidence="1" key="1">
    <citation type="submission" date="2020-05" db="EMBL/GenBank/DDBJ databases">
        <title>WGS assembly of Panicum virgatum.</title>
        <authorList>
            <person name="Lovell J.T."/>
            <person name="Jenkins J."/>
            <person name="Shu S."/>
            <person name="Juenger T.E."/>
            <person name="Schmutz J."/>
        </authorList>
    </citation>
    <scope>NUCLEOTIDE SEQUENCE</scope>
    <source>
        <strain evidence="1">AP13</strain>
    </source>
</reference>
<proteinExistence type="predicted"/>
<gene>
    <name evidence="1" type="ORF">PVAP13_4NG265977</name>
</gene>
<keyword evidence="2" id="KW-1185">Reference proteome</keyword>
<evidence type="ECO:0000313" key="2">
    <source>
        <dbReference type="Proteomes" id="UP000823388"/>
    </source>
</evidence>
<evidence type="ECO:0000313" key="1">
    <source>
        <dbReference type="EMBL" id="KAG2606996.1"/>
    </source>
</evidence>
<dbReference type="EMBL" id="CM029044">
    <property type="protein sequence ID" value="KAG2606996.1"/>
    <property type="molecule type" value="Genomic_DNA"/>
</dbReference>
<accession>A0A8T0TEJ4</accession>
<comment type="caution">
    <text evidence="1">The sequence shown here is derived from an EMBL/GenBank/DDBJ whole genome shotgun (WGS) entry which is preliminary data.</text>
</comment>